<keyword evidence="1 2" id="KW-0535">Nitrogen fixation</keyword>
<comment type="similarity">
    <text evidence="2">Belongs to the NifD/NifK/NifE/NifN family.</text>
</comment>
<dbReference type="Proteomes" id="UP001056708">
    <property type="component" value="Chromosome"/>
</dbReference>
<feature type="domain" description="Nitrogenase/oxidoreductase component 1" evidence="3">
    <location>
        <begin position="23"/>
        <end position="458"/>
    </location>
</feature>
<dbReference type="Gene3D" id="1.20.89.10">
    <property type="entry name" value="Nitrogenase Molybdenum-iron Protein, subunit B, domain 4"/>
    <property type="match status" value="1"/>
</dbReference>
<name>A0ABY5AQJ0_9CYAN</name>
<evidence type="ECO:0000256" key="2">
    <source>
        <dbReference type="RuleBase" id="RU004021"/>
    </source>
</evidence>
<evidence type="ECO:0000256" key="1">
    <source>
        <dbReference type="ARBA" id="ARBA00023231"/>
    </source>
</evidence>
<dbReference type="PANTHER" id="PTHR33712">
    <property type="entry name" value="LIGHT-INDEPENDENT PROTOCHLOROPHYLLIDE REDUCTASE SUBUNIT B"/>
    <property type="match status" value="1"/>
</dbReference>
<dbReference type="Gene3D" id="3.40.50.1980">
    <property type="entry name" value="Nitrogenase molybdenum iron protein domain"/>
    <property type="match status" value="3"/>
</dbReference>
<keyword evidence="5" id="KW-1185">Reference proteome</keyword>
<dbReference type="RefSeq" id="WP_252662532.1">
    <property type="nucleotide sequence ID" value="NZ_CP098611.1"/>
</dbReference>
<evidence type="ECO:0000313" key="4">
    <source>
        <dbReference type="EMBL" id="USR90504.1"/>
    </source>
</evidence>
<dbReference type="SUPFAM" id="SSF53807">
    <property type="entry name" value="Helical backbone' metal receptor"/>
    <property type="match status" value="1"/>
</dbReference>
<protein>
    <submittedName>
        <fullName evidence="4">Nitrogenase</fullName>
    </submittedName>
</protein>
<proteinExistence type="inferred from homology"/>
<dbReference type="EMBL" id="CP098611">
    <property type="protein sequence ID" value="USR90504.1"/>
    <property type="molecule type" value="Genomic_DNA"/>
</dbReference>
<dbReference type="Pfam" id="PF00148">
    <property type="entry name" value="Oxidored_nitro"/>
    <property type="match status" value="1"/>
</dbReference>
<evidence type="ECO:0000259" key="3">
    <source>
        <dbReference type="Pfam" id="PF00148"/>
    </source>
</evidence>
<organism evidence="4 5">
    <name type="scientific">Phormidium yuhuli AB48</name>
    <dbReference type="NCBI Taxonomy" id="2940671"/>
    <lineage>
        <taxon>Bacteria</taxon>
        <taxon>Bacillati</taxon>
        <taxon>Cyanobacteriota</taxon>
        <taxon>Cyanophyceae</taxon>
        <taxon>Oscillatoriophycideae</taxon>
        <taxon>Oscillatoriales</taxon>
        <taxon>Oscillatoriaceae</taxon>
        <taxon>Phormidium</taxon>
        <taxon>Phormidium yuhuli</taxon>
    </lineage>
</organism>
<dbReference type="InterPro" id="IPR050152">
    <property type="entry name" value="ChlB/BchB/BchZ"/>
</dbReference>
<dbReference type="InterPro" id="IPR000510">
    <property type="entry name" value="Nase/OxRdtase_comp1"/>
</dbReference>
<gene>
    <name evidence="4" type="ORF">NEA10_16945</name>
</gene>
<dbReference type="PANTHER" id="PTHR33712:SF7">
    <property type="entry name" value="LIGHT-INDEPENDENT PROTOCHLOROPHYLLIDE REDUCTASE SUBUNIT B"/>
    <property type="match status" value="1"/>
</dbReference>
<sequence length="473" mass="51517">MKHTAKLKTGHPYISTTNACKLCKPLGACIAFRGIEGTMPFLHGSQGCATYMRRYIISHFREPIDIASSSLSEKHAVYGGGSNLKLGLNNSIDKYAPNAVGVATTCLTETIGDDVSMLLREWRVDADAECPNPEIPVVNVSTASYSGTHMEGFHAVVRETIAQIALTDVPIPESGNEDIKIGTKPLNLMPGFVSTADLRHLRDVCEDFGLEPTILPDYSDTLDAPVMAEYEKLTSGGTSLQSIRKMPRAIASIEFGRVLSACGQTGGELLQEKADVPLYAMGMPIGVRESDRFFNTLSRLSDRPIPRRHELERGRLLDAYADGHKYLFGKRAIVYGEEDLVVGLTAFLSEIGVQPILCASGGSSGYLKDAIAAVTDGLLREAPQVRDDVDFFDIAQDALSLKPDFLIGNSKGYSFAREQGIPLIRVGFPIHDRMGGQRILHLGYRGSQNLFDLTVNAIIAKKQRDSPVGYGYI</sequence>
<reference evidence="4" key="1">
    <citation type="submission" date="2022-06" db="EMBL/GenBank/DDBJ databases">
        <title>Genome sequence of Phormidium yuhuli AB48 isolated from an industrial photobioreactor environment.</title>
        <authorList>
            <person name="Qiu Y."/>
            <person name="Noonan A.J.C."/>
            <person name="Dofher K."/>
            <person name="Koch M."/>
            <person name="Kieft B."/>
            <person name="Lin X."/>
            <person name="Ziels R.M."/>
            <person name="Hallam S.J."/>
        </authorList>
    </citation>
    <scope>NUCLEOTIDE SEQUENCE</scope>
    <source>
        <strain evidence="4">AB48</strain>
    </source>
</reference>
<dbReference type="InterPro" id="IPR000318">
    <property type="entry name" value="Nase_comp1_CS"/>
</dbReference>
<dbReference type="PROSITE" id="PS00699">
    <property type="entry name" value="NITROGENASE_1_1"/>
    <property type="match status" value="1"/>
</dbReference>
<evidence type="ECO:0000313" key="5">
    <source>
        <dbReference type="Proteomes" id="UP001056708"/>
    </source>
</evidence>
<accession>A0ABY5AQJ0</accession>